<evidence type="ECO:0000313" key="1">
    <source>
        <dbReference type="EMBL" id="CEK69668.1"/>
    </source>
</evidence>
<protein>
    <submittedName>
        <fullName evidence="1">Uncharacterized protein</fullName>
    </submittedName>
</protein>
<dbReference type="PANTHER" id="PTHR10773">
    <property type="entry name" value="DNA-DIRECTED RNA POLYMERASES I, II, AND III SUBUNIT RPABC2"/>
    <property type="match status" value="1"/>
</dbReference>
<dbReference type="EMBL" id="HACG01022803">
    <property type="protein sequence ID" value="CEK69668.1"/>
    <property type="molecule type" value="Transcribed_RNA"/>
</dbReference>
<gene>
    <name evidence="1" type="primary">ORF71120</name>
</gene>
<accession>A0A0B6ZMC2</accession>
<feature type="non-terminal residue" evidence="1">
    <location>
        <position position="358"/>
    </location>
</feature>
<sequence length="358" mass="40850">STQAPIPNSMQAPISSASISHSNLWQKPIERLSPEFSNNHSMFPAKTCTQMEPGHNLTQPRDLTSYLTLPQNSSHHSYFSVAANCSCYHQSSSASSLIQLNLNLSVQHGNYRNYRDLPHDSMLDFDHTSSKCSSFSIPVMPGHCVPPNSLDYPTVIKQIHHNSQITHRLNNTDSDICASNQNMPSKVGKKIIKASLPKLKPDKIKMPRAREITEKKTFYKSIKSGCVNTCKRKCGQKVTQDARQKIFNEFWSLESDRCRREYILPIVNKMPKKTCSGANSRRCCTIEWSLPYSGQRHIVCKRFFLDTFDLGEKFVKTVFDKIERKGGSMEDLRGRHCKRSNMFVKEQEEIEKQVRSVS</sequence>
<reference evidence="1" key="1">
    <citation type="submission" date="2014-12" db="EMBL/GenBank/DDBJ databases">
        <title>Insight into the proteome of Arion vulgaris.</title>
        <authorList>
            <person name="Aradska J."/>
            <person name="Bulat T."/>
            <person name="Smidak R."/>
            <person name="Sarate P."/>
            <person name="Gangsoo J."/>
            <person name="Sialana F."/>
            <person name="Bilban M."/>
            <person name="Lubec G."/>
        </authorList>
    </citation>
    <scope>NUCLEOTIDE SEQUENCE</scope>
    <source>
        <tissue evidence="1">Skin</tissue>
    </source>
</reference>
<feature type="non-terminal residue" evidence="1">
    <location>
        <position position="1"/>
    </location>
</feature>
<dbReference type="PANTHER" id="PTHR10773:SF19">
    <property type="match status" value="1"/>
</dbReference>
<proteinExistence type="predicted"/>
<name>A0A0B6ZMC2_9EUPU</name>
<dbReference type="AlphaFoldDB" id="A0A0B6ZMC2"/>
<organism evidence="1">
    <name type="scientific">Arion vulgaris</name>
    <dbReference type="NCBI Taxonomy" id="1028688"/>
    <lineage>
        <taxon>Eukaryota</taxon>
        <taxon>Metazoa</taxon>
        <taxon>Spiralia</taxon>
        <taxon>Lophotrochozoa</taxon>
        <taxon>Mollusca</taxon>
        <taxon>Gastropoda</taxon>
        <taxon>Heterobranchia</taxon>
        <taxon>Euthyneura</taxon>
        <taxon>Panpulmonata</taxon>
        <taxon>Eupulmonata</taxon>
        <taxon>Stylommatophora</taxon>
        <taxon>Helicina</taxon>
        <taxon>Arionoidea</taxon>
        <taxon>Arionidae</taxon>
        <taxon>Arion</taxon>
    </lineage>
</organism>